<name>A0A5J4IXA0_9FLAO</name>
<gene>
    <name evidence="1" type="ORF">ULMA_16740</name>
</gene>
<organism evidence="1 2">
    <name type="scientific">Patiriisocius marinus</name>
    <dbReference type="NCBI Taxonomy" id="1397112"/>
    <lineage>
        <taxon>Bacteria</taxon>
        <taxon>Pseudomonadati</taxon>
        <taxon>Bacteroidota</taxon>
        <taxon>Flavobacteriia</taxon>
        <taxon>Flavobacteriales</taxon>
        <taxon>Flavobacteriaceae</taxon>
        <taxon>Patiriisocius</taxon>
    </lineage>
</organism>
<evidence type="ECO:0000313" key="2">
    <source>
        <dbReference type="Proteomes" id="UP000326509"/>
    </source>
</evidence>
<accession>A0A5J4IXA0</accession>
<reference evidence="1 2" key="1">
    <citation type="submission" date="2019-08" db="EMBL/GenBank/DDBJ databases">
        <title>Draft genome sequence of Ulvibacter marinus type strain NBRC 109484.</title>
        <authorList>
            <person name="Kawano K."/>
            <person name="Ushijima N."/>
            <person name="Kihara M."/>
            <person name="Itoh H."/>
        </authorList>
    </citation>
    <scope>NUCLEOTIDE SEQUENCE [LARGE SCALE GENOMIC DNA]</scope>
    <source>
        <strain evidence="1 2">NBRC 109484</strain>
    </source>
</reference>
<dbReference type="Proteomes" id="UP000326509">
    <property type="component" value="Unassembled WGS sequence"/>
</dbReference>
<evidence type="ECO:0000313" key="1">
    <source>
        <dbReference type="EMBL" id="GER59566.1"/>
    </source>
</evidence>
<dbReference type="AlphaFoldDB" id="A0A5J4IXA0"/>
<keyword evidence="2" id="KW-1185">Reference proteome</keyword>
<protein>
    <submittedName>
        <fullName evidence="1">Uncharacterized protein</fullName>
    </submittedName>
</protein>
<comment type="caution">
    <text evidence="1">The sequence shown here is derived from an EMBL/GenBank/DDBJ whole genome shotgun (WGS) entry which is preliminary data.</text>
</comment>
<dbReference type="EMBL" id="BKCG01000003">
    <property type="protein sequence ID" value="GER59566.1"/>
    <property type="molecule type" value="Genomic_DNA"/>
</dbReference>
<proteinExistence type="predicted"/>
<sequence length="59" mass="7195">MCVLKFYATISLPERQYSKAFKKNHILNYIIMRTRKNTLLTQANPNTNKFVWNSKRRFR</sequence>